<feature type="domain" description="tRNA (32-2'-O)-methyltransferase regulator THADA-like C-terminal TPR repeats region" evidence="6">
    <location>
        <begin position="1173"/>
        <end position="1335"/>
    </location>
</feature>
<dbReference type="GO" id="GO:0030488">
    <property type="term" value="P:tRNA methylation"/>
    <property type="evidence" value="ECO:0007669"/>
    <property type="project" value="TreeGrafter"/>
</dbReference>
<evidence type="ECO:0000256" key="3">
    <source>
        <dbReference type="ARBA" id="ARBA00035625"/>
    </source>
</evidence>
<dbReference type="InterPro" id="IPR056842">
    <property type="entry name" value="THADA-like_TPR_C"/>
</dbReference>
<dbReference type="KEGG" id="char:105896800"/>
<comment type="function">
    <text evidence="3">Together with methyltransferase FTSJ1, methylates the 2'-O-ribose of nucleotides at position 32 of the anticodon loop of substrate tRNAs.</text>
</comment>
<name>A0A6P8FRY8_CLUHA</name>
<dbReference type="InterPro" id="IPR056843">
    <property type="entry name" value="THADA-like_TPR"/>
</dbReference>
<dbReference type="Pfam" id="PF10350">
    <property type="entry name" value="DUF2428"/>
    <property type="match status" value="1"/>
</dbReference>
<dbReference type="InterPro" id="IPR051954">
    <property type="entry name" value="tRNA_methyltransferase_THADA"/>
</dbReference>
<dbReference type="GO" id="GO:0005829">
    <property type="term" value="C:cytosol"/>
    <property type="evidence" value="ECO:0007669"/>
    <property type="project" value="TreeGrafter"/>
</dbReference>
<dbReference type="InterPro" id="IPR019442">
    <property type="entry name" value="THADA/TRM732_DUF2428"/>
</dbReference>
<dbReference type="Gene3D" id="1.25.10.10">
    <property type="entry name" value="Leucine-rich Repeat Variant"/>
    <property type="match status" value="1"/>
</dbReference>
<gene>
    <name evidence="8" type="primary">si:ch211-225b11.4</name>
</gene>
<proteinExistence type="inferred from homology"/>
<keyword evidence="7" id="KW-1185">Reference proteome</keyword>
<evidence type="ECO:0000259" key="4">
    <source>
        <dbReference type="Pfam" id="PF10350"/>
    </source>
</evidence>
<reference evidence="8" key="1">
    <citation type="submission" date="2025-08" db="UniProtKB">
        <authorList>
            <consortium name="RefSeq"/>
        </authorList>
    </citation>
    <scope>IDENTIFICATION</scope>
</reference>
<dbReference type="OrthoDB" id="73997at2759"/>
<accession>A0A6P8FRY8</accession>
<dbReference type="Pfam" id="PF25150">
    <property type="entry name" value="TPR_Trm732"/>
    <property type="match status" value="1"/>
</dbReference>
<organism evidence="7 8">
    <name type="scientific">Clupea harengus</name>
    <name type="common">Atlantic herring</name>
    <dbReference type="NCBI Taxonomy" id="7950"/>
    <lineage>
        <taxon>Eukaryota</taxon>
        <taxon>Metazoa</taxon>
        <taxon>Chordata</taxon>
        <taxon>Craniata</taxon>
        <taxon>Vertebrata</taxon>
        <taxon>Euteleostomi</taxon>
        <taxon>Actinopterygii</taxon>
        <taxon>Neopterygii</taxon>
        <taxon>Teleostei</taxon>
        <taxon>Clupei</taxon>
        <taxon>Clupeiformes</taxon>
        <taxon>Clupeoidei</taxon>
        <taxon>Clupeidae</taxon>
        <taxon>Clupea</taxon>
    </lineage>
</organism>
<sequence length="1853" mass="207619">MDTRFVTTVLRDDISPPDLTDDLKLLFGKLTECRRSCLKRCKERSLEEAFKILKERIQLQSLERSQLLSLVKLLVAMQMDAMDVSVLCRKLDQMVQFVGEMNSDIVFEEVQRHTNTIMHSDQIMSIRDLQLVSMFLESSTLGQGMFRQECHSLLAKIAEVFVSSQGGDDFRDEALCYQAVKVCLQIFQLLPKEVSPMVFGTEETNPVMSRILGFLMDILLGWSTNKDTRLLAGTAVAMLVNTAPNENAARMAALSLLHLTRTEPRQLTLGGLQVQCHCRAEDGLQRLALSRGLLTACRKDILAYGLDPRETCLLLDIFPVVAALCEDSLDDHYYAFQVFTLWLKCLKACLPSIWKMSSVPLMGQDSSLQCQVIEVIWNNAESPIEGITESVRSALCLFMEIYECDCRHHDDAERVLYRELLHRTIELPWETKAKYLFLCALLPYLGSGKVLENYAEFPAHLLKCLSINHLSPWACEFYKSFIQEQRRELCKMQPSPPSEFELASKWSQYWQATLLEALTSDVKLLQTNAVSHLLPWTLRTFPSASMMLMDPLDPTSQGHLRAWTCIMSCHRATCGGSSWISEGSHAFQTLQNALTSLDDGVRLAALNVLCCSPKSTEMPSALEFSALRNFIPLNLNSEAPAFRQQLYSAVKKFLCRVRDTCLAKVLKSKSKMGLALEDKNILCKGVEFVDWVAELAFLYLNPVSNYQRKRTVLLLLSAVLETCTDTWSPEKKKGQPPANISTLITWARSKGRWDFFSKSKQLVLINCLEDMTNEICELSAEVLVLYFPKFPDDVIPLVFRRAEHLLHSPRPQDSQTGALMMKVLLQIRSENLSPAWRKSRVHGDGNITSLCQYLLQLIQQQYLTAKTDMLTASQTAPLHGAVTALQRCLLEVPGVLCKEMDDDMIRKTLSVMENMTVLLLGVLYGDQDTESKEVPPSFFEMGNAISCVIGQQLGSDDPGEEYVLLSEEHSLVLSCCWISLKEIGIFLGSLVERMVAGGPNKLDHSVTAHDMKRMAKLYKDIILKCRHWGAVEGCCRGFIKFCSTLLFSADPEVRDIPAQLLKEGLQLLQSPRGTSVTRRAAGLPMLFLCVVSAAESSQSRSLLPLSINTLLEVANGPLPDNWDQTLDLPQVCAVHTLNALVRGSSLGVAIQKYCSEMTTLALTLLNSCCWAVRNAALQLYSSLCTRMLGQSPGSVHASTQCGMCPLTFFTHYPSLLPFLLAQLRDAALDLQDSSQLRRLCVHPSLYPVLTLLAKLQPGLQTETRELSDAVTLLLQLASSPVYSIRVMASKALVAMMPCAKYTVYLIKLVEELPKSGEEPCFHNYLHGQLLQIRAILTQVLHTDKTALNSLRLFVEVLESKIWLVTSGQKCLLIRVFYLDVVCLVRSCCSKGFLHQLCALLLSELHTSPHHTQVGSDSFHEAVVYFLCEDPSWVCLVWQRFSSWSAALKLPLLRWASEGGGSSMTDIQPLLEKTLQVNLKDVLLNEDTEIRGVYLKALVSVMAGGVGGLVLEETAIQECAEILVRSLEVSDGGSEYRSRALCAISLLLSESLDWTLCPRWCSLLERHMVPHASEALRLACAESLCLAGGPLMRKDQKDNVHKPDLSLRLINTGLWLLQDQSEHVRVKAAVFVSKVRNPTPRGRGRQQSSFLIHVNQSMLMLLDLLLEEFWDHSGILEVLLSHLPESDFSSVLKDTKESKFSSLYERDDANVYVEPLAVSESLLPYLLQLAGRYSESSTLAQRLDHWVKDHLAQVLENLTVCKKIVSGLQSLESSWLSFLSDPLFHTNLCGLFARAIFLNQLLISGELHPLCDSTTLSRDLLDVHRQLCMNGVFLPQIFPDAVMRLLEKSNIQVV</sequence>
<evidence type="ECO:0000259" key="5">
    <source>
        <dbReference type="Pfam" id="PF25150"/>
    </source>
</evidence>
<dbReference type="Pfam" id="PF25151">
    <property type="entry name" value="TPR_Trm732_C"/>
    <property type="match status" value="1"/>
</dbReference>
<protein>
    <submittedName>
        <fullName evidence="8">Thyroid adenoma-associated protein homolog isoform X1</fullName>
    </submittedName>
</protein>
<dbReference type="PANTHER" id="PTHR14387:SF0">
    <property type="entry name" value="DUF2428 DOMAIN-CONTAINING PROTEIN"/>
    <property type="match status" value="1"/>
</dbReference>
<evidence type="ECO:0000313" key="8">
    <source>
        <dbReference type="RefSeq" id="XP_031425897.1"/>
    </source>
</evidence>
<dbReference type="PANTHER" id="PTHR14387">
    <property type="entry name" value="THADA/DEATH RECEPTOR INTERACTING PROTEIN"/>
    <property type="match status" value="1"/>
</dbReference>
<dbReference type="RefSeq" id="XP_031425897.1">
    <property type="nucleotide sequence ID" value="XM_031570037.1"/>
</dbReference>
<dbReference type="Proteomes" id="UP000515152">
    <property type="component" value="Chromosome 7"/>
</dbReference>
<evidence type="ECO:0000256" key="1">
    <source>
        <dbReference type="ARBA" id="ARBA00010409"/>
    </source>
</evidence>
<dbReference type="InterPro" id="IPR011989">
    <property type="entry name" value="ARM-like"/>
</dbReference>
<evidence type="ECO:0000313" key="7">
    <source>
        <dbReference type="Proteomes" id="UP000515152"/>
    </source>
</evidence>
<dbReference type="GeneID" id="105896800"/>
<dbReference type="SUPFAM" id="SSF48371">
    <property type="entry name" value="ARM repeat"/>
    <property type="match status" value="2"/>
</dbReference>
<comment type="similarity">
    <text evidence="1">Belongs to the THADA family.</text>
</comment>
<evidence type="ECO:0000259" key="6">
    <source>
        <dbReference type="Pfam" id="PF25151"/>
    </source>
</evidence>
<feature type="domain" description="DUF2428" evidence="4">
    <location>
        <begin position="905"/>
        <end position="1171"/>
    </location>
</feature>
<dbReference type="InterPro" id="IPR016024">
    <property type="entry name" value="ARM-type_fold"/>
</dbReference>
<evidence type="ECO:0000256" key="2">
    <source>
        <dbReference type="ARBA" id="ARBA00022694"/>
    </source>
</evidence>
<keyword evidence="2" id="KW-0819">tRNA processing</keyword>
<feature type="domain" description="tRNA (32-2'-O)-methyltransferase regulator THADA-like TPR repeats region" evidence="5">
    <location>
        <begin position="506"/>
        <end position="731"/>
    </location>
</feature>